<evidence type="ECO:0000313" key="4">
    <source>
        <dbReference type="Proteomes" id="UP000582643"/>
    </source>
</evidence>
<keyword evidence="1" id="KW-0812">Transmembrane</keyword>
<dbReference type="RefSeq" id="WP_184932289.1">
    <property type="nucleotide sequence ID" value="NZ_JACHJY010000009.1"/>
</dbReference>
<dbReference type="EMBL" id="JACHJY010000009">
    <property type="protein sequence ID" value="MBB4985105.1"/>
    <property type="molecule type" value="Genomic_DNA"/>
</dbReference>
<dbReference type="Pfam" id="PF14317">
    <property type="entry name" value="YcxB"/>
    <property type="match status" value="1"/>
</dbReference>
<evidence type="ECO:0000256" key="1">
    <source>
        <dbReference type="SAM" id="Phobius"/>
    </source>
</evidence>
<gene>
    <name evidence="3" type="ORF">GGE06_006055</name>
</gene>
<dbReference type="InterPro" id="IPR025588">
    <property type="entry name" value="YcxB-like_C"/>
</dbReference>
<dbReference type="AlphaFoldDB" id="A0A7W7U525"/>
<proteinExistence type="predicted"/>
<accession>A0A7W7U525</accession>
<keyword evidence="4" id="KW-1185">Reference proteome</keyword>
<feature type="domain" description="YcxB-like C-terminal" evidence="2">
    <location>
        <begin position="113"/>
        <end position="173"/>
    </location>
</feature>
<evidence type="ECO:0000313" key="3">
    <source>
        <dbReference type="EMBL" id="MBB4985105.1"/>
    </source>
</evidence>
<sequence length="192" mass="20621">MYTGGDHMRDAAARDAAVAFVYTPTEADYRSAVRRYSFGTPSGLAGVLVPVAVGLLIAYFYAWRKGFSPATSAVVGACVLVASGVILPRILARVAREQYSGTADYGTCTTVVGAEGMTTTGGGLTSTIDWQAFPRCVETDELFVFMPRRMRIYFVLPKRGAADPADVDRVRAVLAAANVHRLRGMPGMTARR</sequence>
<reference evidence="3 4" key="1">
    <citation type="submission" date="2020-08" db="EMBL/GenBank/DDBJ databases">
        <title>Genomic Encyclopedia of Type Strains, Phase III (KMG-III): the genomes of soil and plant-associated and newly described type strains.</title>
        <authorList>
            <person name="Whitman W."/>
        </authorList>
    </citation>
    <scope>NUCLEOTIDE SEQUENCE [LARGE SCALE GENOMIC DNA]</scope>
    <source>
        <strain evidence="3 4">SFB5A</strain>
    </source>
</reference>
<feature type="transmembrane region" description="Helical" evidence="1">
    <location>
        <begin position="44"/>
        <end position="63"/>
    </location>
</feature>
<name>A0A7W7U525_9ACTN</name>
<keyword evidence="1" id="KW-1133">Transmembrane helix</keyword>
<dbReference type="Proteomes" id="UP000582643">
    <property type="component" value="Unassembled WGS sequence"/>
</dbReference>
<evidence type="ECO:0000259" key="2">
    <source>
        <dbReference type="Pfam" id="PF14317"/>
    </source>
</evidence>
<organism evidence="3 4">
    <name type="scientific">Streptomyces nymphaeiformis</name>
    <dbReference type="NCBI Taxonomy" id="2663842"/>
    <lineage>
        <taxon>Bacteria</taxon>
        <taxon>Bacillati</taxon>
        <taxon>Actinomycetota</taxon>
        <taxon>Actinomycetes</taxon>
        <taxon>Kitasatosporales</taxon>
        <taxon>Streptomycetaceae</taxon>
        <taxon>Streptomyces</taxon>
    </lineage>
</organism>
<feature type="transmembrane region" description="Helical" evidence="1">
    <location>
        <begin position="69"/>
        <end position="91"/>
    </location>
</feature>
<keyword evidence="1" id="KW-0472">Membrane</keyword>
<comment type="caution">
    <text evidence="3">The sequence shown here is derived from an EMBL/GenBank/DDBJ whole genome shotgun (WGS) entry which is preliminary data.</text>
</comment>
<protein>
    <recommendedName>
        <fullName evidence="2">YcxB-like C-terminal domain-containing protein</fullName>
    </recommendedName>
</protein>